<proteinExistence type="inferred from homology"/>
<dbReference type="InterPro" id="IPR016163">
    <property type="entry name" value="Ald_DH_C"/>
</dbReference>
<dbReference type="NCBIfam" id="TIGR00407">
    <property type="entry name" value="proA"/>
    <property type="match status" value="1"/>
</dbReference>
<keyword evidence="6 13" id="KW-0560">Oxidoreductase</keyword>
<evidence type="ECO:0000256" key="8">
    <source>
        <dbReference type="ARBA" id="ARBA00059423"/>
    </source>
</evidence>
<dbReference type="GO" id="GO:0050661">
    <property type="term" value="F:NADP binding"/>
    <property type="evidence" value="ECO:0007669"/>
    <property type="project" value="InterPro"/>
</dbReference>
<evidence type="ECO:0000256" key="9">
    <source>
        <dbReference type="ARBA" id="ARBA00060997"/>
    </source>
</evidence>
<evidence type="ECO:0000313" key="13">
    <source>
        <dbReference type="EMBL" id="KAJ1968614.1"/>
    </source>
</evidence>
<dbReference type="OrthoDB" id="1934954at2759"/>
<keyword evidence="4" id="KW-0641">Proline biosynthesis</keyword>
<dbReference type="InterPro" id="IPR016162">
    <property type="entry name" value="Ald_DH_N"/>
</dbReference>
<evidence type="ECO:0000259" key="12">
    <source>
        <dbReference type="Pfam" id="PF00171"/>
    </source>
</evidence>
<dbReference type="EMBL" id="JANBPY010000157">
    <property type="protein sequence ID" value="KAJ1968614.1"/>
    <property type="molecule type" value="Genomic_DNA"/>
</dbReference>
<comment type="caution">
    <text evidence="13">The sequence shown here is derived from an EMBL/GenBank/DDBJ whole genome shotgun (WGS) entry which is preliminary data.</text>
</comment>
<keyword evidence="3" id="KW-0028">Amino-acid biosynthesis</keyword>
<sequence>MSQSIEQVAVQARQAANQLQNVTSSQKSVVLQRIRQKLQEHKEEIFAANAQDLKLAQAEVDKGNLSASLFKRLDIKGPNEEKFNTLLQGVTDVDNLPDPIGQVSRATELDQGLDLYRVSAPVGVILVIFEARPEVVVNISCLAIKSSNAAILKGGKEAFHTLTALTKVMQEALHSVRKEIPFPTNAIQLVATREQISGLLQQDRYIDLVIPRGSNSLVRHIQNNTRIPVLGHADGICSVFLDDTADPNKAPGLVVDAKTNYPAACNSAETLLVHRKLLVPGGVLERTIQNLFDNGVSLRCDAASLDFIRQNPTLNQAGTYREGEQFAASTPEDYDTEFLDLCMAVRVVDSLEDAIDHINTHSSKHTDCIVTETAAHAEKFMNMVDAAGVFWNASTRFADGFRYGFGTEVGVSTNKTHARGPVGLEGLTIYKYRLYGHGHKAGDFGVGAGKKQYSHHPIPLETVQGKFVK</sequence>
<dbReference type="InterPro" id="IPR000965">
    <property type="entry name" value="GPR_dom"/>
</dbReference>
<dbReference type="Gene3D" id="3.40.605.10">
    <property type="entry name" value="Aldehyde Dehydrogenase, Chain A, domain 1"/>
    <property type="match status" value="1"/>
</dbReference>
<gene>
    <name evidence="13" type="primary">PRO2</name>
    <name evidence="13" type="ORF">IWQ62_001142</name>
</gene>
<dbReference type="GO" id="GO:0008652">
    <property type="term" value="P:amino acid biosynthetic process"/>
    <property type="evidence" value="ECO:0007669"/>
    <property type="project" value="UniProtKB-KW"/>
</dbReference>
<evidence type="ECO:0000256" key="10">
    <source>
        <dbReference type="ARBA" id="ARBA00075718"/>
    </source>
</evidence>
<accession>A0A9W8AYL3</accession>
<evidence type="ECO:0000256" key="11">
    <source>
        <dbReference type="ARBA" id="ARBA00077451"/>
    </source>
</evidence>
<evidence type="ECO:0000313" key="14">
    <source>
        <dbReference type="Proteomes" id="UP001150925"/>
    </source>
</evidence>
<evidence type="ECO:0000256" key="5">
    <source>
        <dbReference type="ARBA" id="ARBA00022857"/>
    </source>
</evidence>
<dbReference type="EC" id="1.2.1.41" evidence="2"/>
<dbReference type="Pfam" id="PF00171">
    <property type="entry name" value="Aldedh"/>
    <property type="match status" value="1"/>
</dbReference>
<dbReference type="HAMAP" id="MF_00412">
    <property type="entry name" value="ProA"/>
    <property type="match status" value="1"/>
</dbReference>
<evidence type="ECO:0000256" key="3">
    <source>
        <dbReference type="ARBA" id="ARBA00022605"/>
    </source>
</evidence>
<dbReference type="PANTHER" id="PTHR11063:SF8">
    <property type="entry name" value="DELTA-1-PYRROLINE-5-CARBOXYLATE SYNTHASE"/>
    <property type="match status" value="1"/>
</dbReference>
<dbReference type="FunFam" id="3.40.309.10:FF:000006">
    <property type="entry name" value="Gamma-glutamyl phosphate reductase"/>
    <property type="match status" value="1"/>
</dbReference>
<dbReference type="InterPro" id="IPR012134">
    <property type="entry name" value="Glu-5-SA_DH"/>
</dbReference>
<dbReference type="GO" id="GO:0004350">
    <property type="term" value="F:glutamate-5-semialdehyde dehydrogenase activity"/>
    <property type="evidence" value="ECO:0007669"/>
    <property type="project" value="UniProtKB-EC"/>
</dbReference>
<dbReference type="InterPro" id="IPR020593">
    <property type="entry name" value="G-glutamylP_reductase_CS"/>
</dbReference>
<feature type="domain" description="Aldehyde dehydrogenase" evidence="12">
    <location>
        <begin position="4"/>
        <end position="277"/>
    </location>
</feature>
<keyword evidence="14" id="KW-1185">Reference proteome</keyword>
<evidence type="ECO:0000256" key="6">
    <source>
        <dbReference type="ARBA" id="ARBA00023002"/>
    </source>
</evidence>
<keyword evidence="5" id="KW-0521">NADP</keyword>
<dbReference type="PIRSF" id="PIRSF000151">
    <property type="entry name" value="GPR"/>
    <property type="match status" value="1"/>
</dbReference>
<protein>
    <recommendedName>
        <fullName evidence="2">glutamate-5-semialdehyde dehydrogenase</fullName>
        <ecNumber evidence="2">1.2.1.41</ecNumber>
    </recommendedName>
    <alternativeName>
        <fullName evidence="11">Glutamate-5-semialdehyde dehydrogenase</fullName>
    </alternativeName>
    <alternativeName>
        <fullName evidence="10">Glutamyl-gamma-semialdehyde dehydrogenase</fullName>
    </alternativeName>
</protein>
<dbReference type="InterPro" id="IPR016161">
    <property type="entry name" value="Ald_DH/histidinol_DH"/>
</dbReference>
<dbReference type="SUPFAM" id="SSF53720">
    <property type="entry name" value="ALDH-like"/>
    <property type="match status" value="1"/>
</dbReference>
<dbReference type="PROSITE" id="PS01223">
    <property type="entry name" value="PROA"/>
    <property type="match status" value="1"/>
</dbReference>
<comment type="function">
    <text evidence="8">Catalyzes the NADPH dependent reduction of L-gamma-glutamyl 5-phosphate into L-glutamate 5-semialdehyde and phosphate. The product spontaneously undergoes cyclization to form 1-pyrroline-5-carboxylate.</text>
</comment>
<comment type="catalytic activity">
    <reaction evidence="7">
        <text>L-glutamate 5-semialdehyde + phosphate + NADP(+) = L-glutamyl 5-phosphate + NADPH + H(+)</text>
        <dbReference type="Rhea" id="RHEA:19541"/>
        <dbReference type="ChEBI" id="CHEBI:15378"/>
        <dbReference type="ChEBI" id="CHEBI:43474"/>
        <dbReference type="ChEBI" id="CHEBI:57783"/>
        <dbReference type="ChEBI" id="CHEBI:58066"/>
        <dbReference type="ChEBI" id="CHEBI:58274"/>
        <dbReference type="ChEBI" id="CHEBI:58349"/>
        <dbReference type="EC" id="1.2.1.41"/>
    </reaction>
</comment>
<dbReference type="NCBIfam" id="NF001221">
    <property type="entry name" value="PRK00197.1"/>
    <property type="match status" value="1"/>
</dbReference>
<comment type="pathway">
    <text evidence="1">Amino-acid biosynthesis; L-proline biosynthesis; L-glutamate 5-semialdehyde from L-glutamate: step 2/2.</text>
</comment>
<organism evidence="13 14">
    <name type="scientific">Dispira parvispora</name>
    <dbReference type="NCBI Taxonomy" id="1520584"/>
    <lineage>
        <taxon>Eukaryota</taxon>
        <taxon>Fungi</taxon>
        <taxon>Fungi incertae sedis</taxon>
        <taxon>Zoopagomycota</taxon>
        <taxon>Kickxellomycotina</taxon>
        <taxon>Dimargaritomycetes</taxon>
        <taxon>Dimargaritales</taxon>
        <taxon>Dimargaritaceae</taxon>
        <taxon>Dispira</taxon>
    </lineage>
</organism>
<comment type="similarity">
    <text evidence="9">Belongs to the gamma-glutamyl phosphate reductase family.</text>
</comment>
<name>A0A9W8AYL3_9FUNG</name>
<evidence type="ECO:0000256" key="4">
    <source>
        <dbReference type="ARBA" id="ARBA00022650"/>
    </source>
</evidence>
<dbReference type="CDD" id="cd07079">
    <property type="entry name" value="ALDH_F18-19_ProA-GPR"/>
    <property type="match status" value="1"/>
</dbReference>
<dbReference type="AlphaFoldDB" id="A0A9W8AYL3"/>
<evidence type="ECO:0000256" key="7">
    <source>
        <dbReference type="ARBA" id="ARBA00049024"/>
    </source>
</evidence>
<dbReference type="InterPro" id="IPR015590">
    <property type="entry name" value="Aldehyde_DH_dom"/>
</dbReference>
<evidence type="ECO:0000256" key="1">
    <source>
        <dbReference type="ARBA" id="ARBA00004985"/>
    </source>
</evidence>
<dbReference type="Gene3D" id="3.40.309.10">
    <property type="entry name" value="Aldehyde Dehydrogenase, Chain A, domain 2"/>
    <property type="match status" value="1"/>
</dbReference>
<dbReference type="PANTHER" id="PTHR11063">
    <property type="entry name" value="GLUTAMATE SEMIALDEHYDE DEHYDROGENASE"/>
    <property type="match status" value="1"/>
</dbReference>
<reference evidence="13" key="1">
    <citation type="submission" date="2022-07" db="EMBL/GenBank/DDBJ databases">
        <title>Phylogenomic reconstructions and comparative analyses of Kickxellomycotina fungi.</title>
        <authorList>
            <person name="Reynolds N.K."/>
            <person name="Stajich J.E."/>
            <person name="Barry K."/>
            <person name="Grigoriev I.V."/>
            <person name="Crous P."/>
            <person name="Smith M.E."/>
        </authorList>
    </citation>
    <scope>NUCLEOTIDE SEQUENCE</scope>
    <source>
        <strain evidence="13">RSA 1196</strain>
    </source>
</reference>
<dbReference type="Proteomes" id="UP001150925">
    <property type="component" value="Unassembled WGS sequence"/>
</dbReference>
<evidence type="ECO:0000256" key="2">
    <source>
        <dbReference type="ARBA" id="ARBA00013002"/>
    </source>
</evidence>